<evidence type="ECO:0000313" key="3">
    <source>
        <dbReference type="Proteomes" id="UP001085076"/>
    </source>
</evidence>
<dbReference type="OrthoDB" id="205403at2759"/>
<evidence type="ECO:0000313" key="2">
    <source>
        <dbReference type="EMBL" id="KAJ0986780.1"/>
    </source>
</evidence>
<dbReference type="GO" id="GO:0005730">
    <property type="term" value="C:nucleolus"/>
    <property type="evidence" value="ECO:0007669"/>
    <property type="project" value="TreeGrafter"/>
</dbReference>
<dbReference type="PANTHER" id="PTHR13282:SF6">
    <property type="entry name" value="PROTEIN FAM32A"/>
    <property type="match status" value="1"/>
</dbReference>
<accession>A0A9D5D7I1</accession>
<dbReference type="EMBL" id="JAGGNH010000001">
    <property type="protein sequence ID" value="KAJ0986780.1"/>
    <property type="molecule type" value="Genomic_DNA"/>
</dbReference>
<feature type="region of interest" description="Disordered" evidence="1">
    <location>
        <begin position="109"/>
        <end position="139"/>
    </location>
</feature>
<dbReference type="PANTHER" id="PTHR13282">
    <property type="entry name" value="PROTEIN FAM32A"/>
    <property type="match status" value="1"/>
</dbReference>
<protein>
    <submittedName>
        <fullName evidence="2">Uncharacterized protein</fullName>
    </submittedName>
</protein>
<reference evidence="2" key="2">
    <citation type="journal article" date="2022" name="Hortic Res">
        <title>The genome of Dioscorea zingiberensis sheds light on the biosynthesis, origin and evolution of the medicinally important diosgenin saponins.</title>
        <authorList>
            <person name="Li Y."/>
            <person name="Tan C."/>
            <person name="Li Z."/>
            <person name="Guo J."/>
            <person name="Li S."/>
            <person name="Chen X."/>
            <person name="Wang C."/>
            <person name="Dai X."/>
            <person name="Yang H."/>
            <person name="Song W."/>
            <person name="Hou L."/>
            <person name="Xu J."/>
            <person name="Tong Z."/>
            <person name="Xu A."/>
            <person name="Yuan X."/>
            <person name="Wang W."/>
            <person name="Yang Q."/>
            <person name="Chen L."/>
            <person name="Sun Z."/>
            <person name="Wang K."/>
            <person name="Pan B."/>
            <person name="Chen J."/>
            <person name="Bao Y."/>
            <person name="Liu F."/>
            <person name="Qi X."/>
            <person name="Gang D.R."/>
            <person name="Wen J."/>
            <person name="Li J."/>
        </authorList>
    </citation>
    <scope>NUCLEOTIDE SEQUENCE</scope>
    <source>
        <strain evidence="2">Dzin_1.0</strain>
    </source>
</reference>
<dbReference type="AlphaFoldDB" id="A0A9D5D7I1"/>
<gene>
    <name evidence="2" type="ORF">J5N97_005136</name>
</gene>
<dbReference type="Pfam" id="PF08555">
    <property type="entry name" value="FAM32A"/>
    <property type="match status" value="1"/>
</dbReference>
<keyword evidence="3" id="KW-1185">Reference proteome</keyword>
<evidence type="ECO:0000256" key="1">
    <source>
        <dbReference type="SAM" id="MobiDB-lite"/>
    </source>
</evidence>
<reference evidence="2" key="1">
    <citation type="submission" date="2021-03" db="EMBL/GenBank/DDBJ databases">
        <authorList>
            <person name="Li Z."/>
            <person name="Yang C."/>
        </authorList>
    </citation>
    <scope>NUCLEOTIDE SEQUENCE</scope>
    <source>
        <strain evidence="2">Dzin_1.0</strain>
        <tissue evidence="2">Leaf</tissue>
    </source>
</reference>
<dbReference type="Proteomes" id="UP001085076">
    <property type="component" value="Miscellaneous, Linkage group lg01"/>
</dbReference>
<organism evidence="2 3">
    <name type="scientific">Dioscorea zingiberensis</name>
    <dbReference type="NCBI Taxonomy" id="325984"/>
    <lineage>
        <taxon>Eukaryota</taxon>
        <taxon>Viridiplantae</taxon>
        <taxon>Streptophyta</taxon>
        <taxon>Embryophyta</taxon>
        <taxon>Tracheophyta</taxon>
        <taxon>Spermatophyta</taxon>
        <taxon>Magnoliopsida</taxon>
        <taxon>Liliopsida</taxon>
        <taxon>Dioscoreales</taxon>
        <taxon>Dioscoreaceae</taxon>
        <taxon>Dioscorea</taxon>
    </lineage>
</organism>
<dbReference type="InterPro" id="IPR013865">
    <property type="entry name" value="FAM32A"/>
</dbReference>
<sequence length="158" mass="18087">MSLHLWAVRLHSYRRCILSISEILPFNLFSQGKPEILPVRAERMSMIVVQLITSLLTSRQVVAQYSCQANVAYENAVGGKLRLKGKALNVKEGAVKKNKKKKHKHYFDQEIQSGGDGLQSGGILSDPSENKLEDEEHQHMYDDHLTPAERRYMEHWQS</sequence>
<feature type="compositionally biased region" description="Basic and acidic residues" evidence="1">
    <location>
        <begin position="128"/>
        <end position="139"/>
    </location>
</feature>
<proteinExistence type="predicted"/>
<name>A0A9D5D7I1_9LILI</name>
<comment type="caution">
    <text evidence="2">The sequence shown here is derived from an EMBL/GenBank/DDBJ whole genome shotgun (WGS) entry which is preliminary data.</text>
</comment>